<evidence type="ECO:0000256" key="1">
    <source>
        <dbReference type="RuleBase" id="RU003860"/>
    </source>
</evidence>
<dbReference type="EMBL" id="AP019782">
    <property type="protein sequence ID" value="BBL71245.1"/>
    <property type="molecule type" value="Genomic_DNA"/>
</dbReference>
<dbReference type="Proteomes" id="UP000824988">
    <property type="component" value="Chromosome"/>
</dbReference>
<dbReference type="Pfam" id="PF01722">
    <property type="entry name" value="BolA"/>
    <property type="match status" value="1"/>
</dbReference>
<gene>
    <name evidence="2" type="ORF">MoryE10_18510</name>
</gene>
<accession>A0A8D4VRW7</accession>
<dbReference type="PANTHER" id="PTHR46230">
    <property type="match status" value="1"/>
</dbReference>
<dbReference type="PIRSF" id="PIRSF003113">
    <property type="entry name" value="BolA"/>
    <property type="match status" value="1"/>
</dbReference>
<reference evidence="2" key="1">
    <citation type="submission" date="2019-06" db="EMBL/GenBank/DDBJ databases">
        <title>Complete genome sequence of Methylogaea oryzae strain JCM16910.</title>
        <authorList>
            <person name="Asakawa S."/>
        </authorList>
    </citation>
    <scope>NUCLEOTIDE SEQUENCE</scope>
    <source>
        <strain evidence="2">E10</strain>
    </source>
</reference>
<proteinExistence type="inferred from homology"/>
<dbReference type="RefSeq" id="WP_221046870.1">
    <property type="nucleotide sequence ID" value="NZ_AP019782.1"/>
</dbReference>
<dbReference type="GO" id="GO:0016226">
    <property type="term" value="P:iron-sulfur cluster assembly"/>
    <property type="evidence" value="ECO:0007669"/>
    <property type="project" value="TreeGrafter"/>
</dbReference>
<keyword evidence="3" id="KW-1185">Reference proteome</keyword>
<dbReference type="InterPro" id="IPR002634">
    <property type="entry name" value="BolA"/>
</dbReference>
<dbReference type="AlphaFoldDB" id="A0A8D4VRW7"/>
<dbReference type="PANTHER" id="PTHR46230:SF7">
    <property type="entry name" value="BOLA-LIKE PROTEIN 1"/>
    <property type="match status" value="1"/>
</dbReference>
<sequence>MTPRAEAVHARLTEALSPAHLEIVDDSMAHAGHAGAMQSGGGHFYALIVSESFAGKSSVQRHQMVYRALGDMLRNDIHAFSMKVYTPLEYQSQKEATR</sequence>
<protein>
    <submittedName>
        <fullName evidence="2">BolA family transcriptional regulator</fullName>
    </submittedName>
</protein>
<evidence type="ECO:0000313" key="3">
    <source>
        <dbReference type="Proteomes" id="UP000824988"/>
    </source>
</evidence>
<evidence type="ECO:0000313" key="2">
    <source>
        <dbReference type="EMBL" id="BBL71245.1"/>
    </source>
</evidence>
<comment type="similarity">
    <text evidence="1">Belongs to the BolA/IbaG family.</text>
</comment>
<name>A0A8D4VRW7_9GAMM</name>
<organism evidence="2 3">
    <name type="scientific">Methylogaea oryzae</name>
    <dbReference type="NCBI Taxonomy" id="1295382"/>
    <lineage>
        <taxon>Bacteria</taxon>
        <taxon>Pseudomonadati</taxon>
        <taxon>Pseudomonadota</taxon>
        <taxon>Gammaproteobacteria</taxon>
        <taxon>Methylococcales</taxon>
        <taxon>Methylococcaceae</taxon>
        <taxon>Methylogaea</taxon>
    </lineage>
</organism>
<dbReference type="KEGG" id="moz:MoryE10_18510"/>